<evidence type="ECO:0000256" key="1">
    <source>
        <dbReference type="ARBA" id="ARBA00009356"/>
    </source>
</evidence>
<evidence type="ECO:0000256" key="2">
    <source>
        <dbReference type="ARBA" id="ARBA00022980"/>
    </source>
</evidence>
<organism evidence="5 6">
    <name type="scientific">Babesia microti (strain RI)</name>
    <dbReference type="NCBI Taxonomy" id="1133968"/>
    <lineage>
        <taxon>Eukaryota</taxon>
        <taxon>Sar</taxon>
        <taxon>Alveolata</taxon>
        <taxon>Apicomplexa</taxon>
        <taxon>Aconoidasida</taxon>
        <taxon>Piroplasmida</taxon>
        <taxon>Babesiidae</taxon>
        <taxon>Babesia</taxon>
    </lineage>
</organism>
<dbReference type="EMBL" id="FO082872">
    <property type="protein sequence ID" value="CCF73436.1"/>
    <property type="molecule type" value="Genomic_DNA"/>
</dbReference>
<dbReference type="GeneID" id="24424060"/>
<dbReference type="PANTHER" id="PTHR11655">
    <property type="entry name" value="60S/50S RIBOSOMAL PROTEIN L6/L9"/>
    <property type="match status" value="1"/>
</dbReference>
<reference evidence="5 6" key="1">
    <citation type="journal article" date="2012" name="Nucleic Acids Res.">
        <title>Sequencing of the smallest Apicomplexan genome from the human pathogen Babesia microti.</title>
        <authorList>
            <person name="Cornillot E."/>
            <person name="Hadj-Kaddour K."/>
            <person name="Dassouli A."/>
            <person name="Noel B."/>
            <person name="Ranwez V."/>
            <person name="Vacherie B."/>
            <person name="Augagneur Y."/>
            <person name="Bres V."/>
            <person name="Duclos A."/>
            <person name="Randazzo S."/>
            <person name="Carcy B."/>
            <person name="Debierre-Grockiego F."/>
            <person name="Delbecq S."/>
            <person name="Moubri-Menage K."/>
            <person name="Shams-Eldin H."/>
            <person name="Usmani-Brown S."/>
            <person name="Bringaud F."/>
            <person name="Wincker P."/>
            <person name="Vivares C.P."/>
            <person name="Schwarz R.T."/>
            <person name="Schetters T.P."/>
            <person name="Krause P.J."/>
            <person name="Gorenflot A."/>
            <person name="Berry V."/>
            <person name="Barbe V."/>
            <person name="Ben Mamoun C."/>
        </authorList>
    </citation>
    <scope>NUCLEOTIDE SEQUENCE [LARGE SCALE GENOMIC DNA]</scope>
    <source>
        <strain evidence="5 6">RI</strain>
    </source>
</reference>
<feature type="domain" description="Large ribosomal subunit protein uL6 alpha-beta" evidence="4">
    <location>
        <begin position="12"/>
        <end position="85"/>
    </location>
</feature>
<feature type="domain" description="Large ribosomal subunit protein uL6 alpha-beta" evidence="4">
    <location>
        <begin position="98"/>
        <end position="177"/>
    </location>
</feature>
<evidence type="ECO:0000313" key="6">
    <source>
        <dbReference type="Proteomes" id="UP000002899"/>
    </source>
</evidence>
<dbReference type="SUPFAM" id="SSF56053">
    <property type="entry name" value="Ribosomal protein L6"/>
    <property type="match status" value="2"/>
</dbReference>
<dbReference type="VEuPathDB" id="PiroplasmaDB:BMR1_02g01375"/>
<dbReference type="InterPro" id="IPR020040">
    <property type="entry name" value="Ribosomal_uL6_a/b-dom"/>
</dbReference>
<dbReference type="Gene3D" id="3.90.930.12">
    <property type="entry name" value="Ribosomal protein L6, alpha-beta domain"/>
    <property type="match status" value="2"/>
</dbReference>
<evidence type="ECO:0000259" key="4">
    <source>
        <dbReference type="Pfam" id="PF00347"/>
    </source>
</evidence>
<keyword evidence="2 5" id="KW-0689">Ribosomal protein</keyword>
<dbReference type="OMA" id="YAHFPMK"/>
<gene>
    <name evidence="5" type="ORF">BMR1_02g01375</name>
</gene>
<sequence length="191" mass="21551">MKSIYSSQTVSIPDGVEVSIHARNVTVKGKHGELKRSFRHLPLDIRHSKNKKTIIISLWFGSTTGIAFIRTIATHIHNMIKGVTEKYQYKMRFVHAHFPINSSINDNGKIIEIRNFLGEKRVRVVKVLPGVTVEKSKNVKDEIILTGADLENVSHSAALIHQSALVRNKDIRQFLDGIYVSEVGTLKDDDQ</sequence>
<dbReference type="InterPro" id="IPR000702">
    <property type="entry name" value="Ribosomal_uL6-like"/>
</dbReference>
<dbReference type="InterPro" id="IPR036789">
    <property type="entry name" value="Ribosomal_uL6-like_a/b-dom_sf"/>
</dbReference>
<reference evidence="5 6" key="2">
    <citation type="journal article" date="2013" name="PLoS ONE">
        <title>Whole genome mapping and re-organization of the nuclear and mitochondrial genomes of Babesia microti isolates.</title>
        <authorList>
            <person name="Cornillot E."/>
            <person name="Dassouli A."/>
            <person name="Garg A."/>
            <person name="Pachikara N."/>
            <person name="Randazzo S."/>
            <person name="Depoix D."/>
            <person name="Carcy B."/>
            <person name="Delbecq S."/>
            <person name="Frutos R."/>
            <person name="Silva J.C."/>
            <person name="Sutton R."/>
            <person name="Krause P.J."/>
            <person name="Mamoun C.B."/>
        </authorList>
    </citation>
    <scope>NUCLEOTIDE SEQUENCE [LARGE SCALE GENOMIC DNA]</scope>
    <source>
        <strain evidence="5 6">RI</strain>
    </source>
</reference>
<dbReference type="PIRSF" id="PIRSF002162">
    <property type="entry name" value="Ribosomal_L6"/>
    <property type="match status" value="1"/>
</dbReference>
<keyword evidence="6" id="KW-1185">Reference proteome</keyword>
<evidence type="ECO:0000313" key="5">
    <source>
        <dbReference type="EMBL" id="CCF73436.1"/>
    </source>
</evidence>
<proteinExistence type="inferred from homology"/>
<dbReference type="Proteomes" id="UP000002899">
    <property type="component" value="Chromosome II"/>
</dbReference>
<evidence type="ECO:0000256" key="3">
    <source>
        <dbReference type="ARBA" id="ARBA00023274"/>
    </source>
</evidence>
<dbReference type="GO" id="GO:0003735">
    <property type="term" value="F:structural constituent of ribosome"/>
    <property type="evidence" value="ECO:0007669"/>
    <property type="project" value="InterPro"/>
</dbReference>
<dbReference type="FunFam" id="3.90.930.12:FF:000004">
    <property type="entry name" value="60S ribosomal protein L9"/>
    <property type="match status" value="1"/>
</dbReference>
<dbReference type="OrthoDB" id="10252633at2759"/>
<dbReference type="GO" id="GO:0002181">
    <property type="term" value="P:cytoplasmic translation"/>
    <property type="evidence" value="ECO:0007669"/>
    <property type="project" value="TreeGrafter"/>
</dbReference>
<accession>I7IG81</accession>
<dbReference type="Pfam" id="PF00347">
    <property type="entry name" value="Ribosomal_L6"/>
    <property type="match status" value="2"/>
</dbReference>
<dbReference type="PANTHER" id="PTHR11655:SF16">
    <property type="entry name" value="60S RIBOSOMAL PROTEIN L9"/>
    <property type="match status" value="1"/>
</dbReference>
<dbReference type="RefSeq" id="XP_012648045.1">
    <property type="nucleotide sequence ID" value="XM_012792591.1"/>
</dbReference>
<dbReference type="GO" id="GO:0022625">
    <property type="term" value="C:cytosolic large ribosomal subunit"/>
    <property type="evidence" value="ECO:0007669"/>
    <property type="project" value="TreeGrafter"/>
</dbReference>
<dbReference type="AlphaFoldDB" id="I7IG81"/>
<comment type="similarity">
    <text evidence="1">Belongs to the universal ribosomal protein uL6 family.</text>
</comment>
<protein>
    <submittedName>
        <fullName evidence="5">Large subunit ribosomal protein L9e</fullName>
    </submittedName>
</protein>
<name>I7IG81_BABMR</name>
<keyword evidence="3" id="KW-0687">Ribonucleoprotein</keyword>
<reference evidence="5 6" key="3">
    <citation type="journal article" date="2016" name="Sci. Rep.">
        <title>Genome-wide diversity and gene expression profiling of Babesia microti isolates identify polymorphic genes that mediate host-pathogen interactions.</title>
        <authorList>
            <person name="Silva J.C."/>
            <person name="Cornillot E."/>
            <person name="McCracken C."/>
            <person name="Usmani-Brown S."/>
            <person name="Dwivedi A."/>
            <person name="Ifeonu O.O."/>
            <person name="Crabtree J."/>
            <person name="Gotia H.T."/>
            <person name="Virji A.Z."/>
            <person name="Reynes C."/>
            <person name="Colinge J."/>
            <person name="Kumar V."/>
            <person name="Lawres L."/>
            <person name="Pazzi J.E."/>
            <person name="Pablo J.V."/>
            <person name="Hung C."/>
            <person name="Brancato J."/>
            <person name="Kumari P."/>
            <person name="Orvis J."/>
            <person name="Tretina K."/>
            <person name="Chibucos M."/>
            <person name="Ott S."/>
            <person name="Sadzewicz L."/>
            <person name="Sengamalay N."/>
            <person name="Shetty A.C."/>
            <person name="Su Q."/>
            <person name="Tallon L."/>
            <person name="Fraser C.M."/>
            <person name="Frutos R."/>
            <person name="Molina D.M."/>
            <person name="Krause P.J."/>
            <person name="Ben Mamoun C."/>
        </authorList>
    </citation>
    <scope>NUCLEOTIDE SEQUENCE [LARGE SCALE GENOMIC DNA]</scope>
    <source>
        <strain evidence="5 6">RI</strain>
    </source>
</reference>
<dbReference type="GO" id="GO:0019843">
    <property type="term" value="F:rRNA binding"/>
    <property type="evidence" value="ECO:0007669"/>
    <property type="project" value="InterPro"/>
</dbReference>
<dbReference type="KEGG" id="bmic:BMR1_02g01375"/>
<dbReference type="FunFam" id="3.90.930.12:FF:000003">
    <property type="entry name" value="60S ribosomal protein L9"/>
    <property type="match status" value="1"/>
</dbReference>